<feature type="region of interest" description="Disordered" evidence="1">
    <location>
        <begin position="1"/>
        <end position="24"/>
    </location>
</feature>
<evidence type="ECO:0000313" key="4">
    <source>
        <dbReference type="Proteomes" id="UP001194696"/>
    </source>
</evidence>
<name>A0ABQ7K703_9FUNG</name>
<dbReference type="Gene3D" id="1.20.1280.50">
    <property type="match status" value="1"/>
</dbReference>
<feature type="region of interest" description="Disordered" evidence="1">
    <location>
        <begin position="608"/>
        <end position="641"/>
    </location>
</feature>
<dbReference type="Proteomes" id="UP001194696">
    <property type="component" value="Unassembled WGS sequence"/>
</dbReference>
<comment type="caution">
    <text evidence="3">The sequence shown here is derived from an EMBL/GenBank/DDBJ whole genome shotgun (WGS) entry which is preliminary data.</text>
</comment>
<accession>A0ABQ7K703</accession>
<protein>
    <recommendedName>
        <fullName evidence="2">F-box domain-containing protein</fullName>
    </recommendedName>
</protein>
<sequence>MSVLRTKKQPTTNNNKSNSTTTTTVSTPCQQLALSIPEVLERILSFLTLNNRQEAARFVCKQWYATCKDLVLTTHNWVMYLTPRSTVKNTNSYREQITRDLIASAHSINIRVEKTGASHTERSRAWVGMMDTFSSVIREQDDRRENLRLRILHLKEGVIWKLVAQLPLLPSLATLSTLRIDMTAMWDIIHLFTIFKACPNLEELSVKPSLAAVKFRNSLPDAVVVQEQNDVLTSSQEHALISGTNALPALTRLRTSIFYDITVTQPALTAFLQAYKDIIGLLGATQEYGDQGTSIIHLVSAHCPDIKTFHLSMARRSGGSLTSQEVVALLESFPQLEECHLTDEMFCPNLLMSLDTAELTNRITTLNLLPVTGASSPATNIPLREILCSFEHLVHLRAPTAVYYAEDMDIHGVLTQLNANRPGRNYDNSHAWHSNIPTRDPVEALGYVWVCRGLKTLHMTIGHRSPRNRQSAETSLMIFGFLSRMAPRLQELSLKSHVINMTFEGGLALLTRLRDLERLRLVFDRCPWWMTSTMSWMDPTRPSKWERLVYPLQRSGLRKKLWEPYNSISRSQEGTNKSALVKRGRDLGMDLSWIGYPDDLLEWIDDRHRGPSTTTTTTTTSTSNSSSSSSSSMALPHQSKDEQVISSWPKLESFLIEVSEERSKSFFRKAEAFMEKVRPDINAQLCLLPQDDFYLTTLQHY</sequence>
<dbReference type="InterPro" id="IPR032675">
    <property type="entry name" value="LRR_dom_sf"/>
</dbReference>
<feature type="domain" description="F-box" evidence="2">
    <location>
        <begin position="37"/>
        <end position="72"/>
    </location>
</feature>
<evidence type="ECO:0000313" key="3">
    <source>
        <dbReference type="EMBL" id="KAG0292108.1"/>
    </source>
</evidence>
<reference evidence="3 4" key="1">
    <citation type="journal article" date="2020" name="Fungal Divers.">
        <title>Resolving the Mortierellaceae phylogeny through synthesis of multi-gene phylogenetics and phylogenomics.</title>
        <authorList>
            <person name="Vandepol N."/>
            <person name="Liber J."/>
            <person name="Desiro A."/>
            <person name="Na H."/>
            <person name="Kennedy M."/>
            <person name="Barry K."/>
            <person name="Grigoriev I.V."/>
            <person name="Miller A.N."/>
            <person name="O'Donnell K."/>
            <person name="Stajich J.E."/>
            <person name="Bonito G."/>
        </authorList>
    </citation>
    <scope>NUCLEOTIDE SEQUENCE [LARGE SCALE GENOMIC DNA]</scope>
    <source>
        <strain evidence="3 4">AD045</strain>
    </source>
</reference>
<dbReference type="InterPro" id="IPR001810">
    <property type="entry name" value="F-box_dom"/>
</dbReference>
<dbReference type="SUPFAM" id="SSF52047">
    <property type="entry name" value="RNI-like"/>
    <property type="match status" value="1"/>
</dbReference>
<dbReference type="Pfam" id="PF00646">
    <property type="entry name" value="F-box"/>
    <property type="match status" value="1"/>
</dbReference>
<dbReference type="PANTHER" id="PTHR38926">
    <property type="entry name" value="F-BOX DOMAIN CONTAINING PROTEIN, EXPRESSED"/>
    <property type="match status" value="1"/>
</dbReference>
<keyword evidence="4" id="KW-1185">Reference proteome</keyword>
<dbReference type="SUPFAM" id="SSF81383">
    <property type="entry name" value="F-box domain"/>
    <property type="match status" value="1"/>
</dbReference>
<dbReference type="PANTHER" id="PTHR38926:SF5">
    <property type="entry name" value="F-BOX AND LEUCINE-RICH REPEAT PROTEIN 6"/>
    <property type="match status" value="1"/>
</dbReference>
<evidence type="ECO:0000259" key="2">
    <source>
        <dbReference type="Pfam" id="PF00646"/>
    </source>
</evidence>
<feature type="compositionally biased region" description="Low complexity" evidence="1">
    <location>
        <begin position="612"/>
        <end position="632"/>
    </location>
</feature>
<dbReference type="Gene3D" id="3.80.10.10">
    <property type="entry name" value="Ribonuclease Inhibitor"/>
    <property type="match status" value="1"/>
</dbReference>
<gene>
    <name evidence="3" type="ORF">BGZ96_004523</name>
</gene>
<dbReference type="InterPro" id="IPR036047">
    <property type="entry name" value="F-box-like_dom_sf"/>
</dbReference>
<evidence type="ECO:0000256" key="1">
    <source>
        <dbReference type="SAM" id="MobiDB-lite"/>
    </source>
</evidence>
<feature type="compositionally biased region" description="Low complexity" evidence="1">
    <location>
        <begin position="9"/>
        <end position="24"/>
    </location>
</feature>
<organism evidence="3 4">
    <name type="scientific">Linnemannia gamsii</name>
    <dbReference type="NCBI Taxonomy" id="64522"/>
    <lineage>
        <taxon>Eukaryota</taxon>
        <taxon>Fungi</taxon>
        <taxon>Fungi incertae sedis</taxon>
        <taxon>Mucoromycota</taxon>
        <taxon>Mortierellomycotina</taxon>
        <taxon>Mortierellomycetes</taxon>
        <taxon>Mortierellales</taxon>
        <taxon>Mortierellaceae</taxon>
        <taxon>Linnemannia</taxon>
    </lineage>
</organism>
<dbReference type="EMBL" id="JAAAIM010000210">
    <property type="protein sequence ID" value="KAG0292108.1"/>
    <property type="molecule type" value="Genomic_DNA"/>
</dbReference>
<proteinExistence type="predicted"/>